<feature type="domain" description="HMA" evidence="1">
    <location>
        <begin position="2"/>
        <end position="68"/>
    </location>
</feature>
<comment type="caution">
    <text evidence="2">The sequence shown here is derived from an EMBL/GenBank/DDBJ whole genome shotgun (WGS) entry which is preliminary data.</text>
</comment>
<dbReference type="InterPro" id="IPR036163">
    <property type="entry name" value="HMA_dom_sf"/>
</dbReference>
<keyword evidence="3" id="KW-1185">Reference proteome</keyword>
<dbReference type="SUPFAM" id="SSF55008">
    <property type="entry name" value="HMA, heavy metal-associated domain"/>
    <property type="match status" value="1"/>
</dbReference>
<name>A0A919WHG7_9BACI</name>
<dbReference type="EMBL" id="BORC01000002">
    <property type="protein sequence ID" value="GIN61786.1"/>
    <property type="molecule type" value="Genomic_DNA"/>
</dbReference>
<dbReference type="Gene3D" id="3.30.70.100">
    <property type="match status" value="1"/>
</dbReference>
<sequence length="69" mass="7601">METSKINLQGVSSQVDADKVLQALHEVWGVRNAEVRFHSQEAIISFDENAASLHDFEQAIIDSGFGVSK</sequence>
<dbReference type="PROSITE" id="PS50846">
    <property type="entry name" value="HMA_2"/>
    <property type="match status" value="1"/>
</dbReference>
<dbReference type="RefSeq" id="WP_095314657.1">
    <property type="nucleotide sequence ID" value="NZ_BORC01000002.1"/>
</dbReference>
<proteinExistence type="predicted"/>
<organism evidence="2 3">
    <name type="scientific">Robertmurraya siralis</name>
    <dbReference type="NCBI Taxonomy" id="77777"/>
    <lineage>
        <taxon>Bacteria</taxon>
        <taxon>Bacillati</taxon>
        <taxon>Bacillota</taxon>
        <taxon>Bacilli</taxon>
        <taxon>Bacillales</taxon>
        <taxon>Bacillaceae</taxon>
        <taxon>Robertmurraya</taxon>
    </lineage>
</organism>
<evidence type="ECO:0000313" key="3">
    <source>
        <dbReference type="Proteomes" id="UP000682111"/>
    </source>
</evidence>
<reference evidence="2" key="1">
    <citation type="submission" date="2021-03" db="EMBL/GenBank/DDBJ databases">
        <title>Antimicrobial resistance genes in bacteria isolated from Japanese honey, and their potential for conferring macrolide and lincosamide resistance in the American foulbrood pathogen Paenibacillus larvae.</title>
        <authorList>
            <person name="Okamoto M."/>
            <person name="Kumagai M."/>
            <person name="Kanamori H."/>
            <person name="Takamatsu D."/>
        </authorList>
    </citation>
    <scope>NUCLEOTIDE SEQUENCE</scope>
    <source>
        <strain evidence="2">J27TS8</strain>
    </source>
</reference>
<dbReference type="AlphaFoldDB" id="A0A919WHG7"/>
<dbReference type="GO" id="GO:0046872">
    <property type="term" value="F:metal ion binding"/>
    <property type="evidence" value="ECO:0007669"/>
    <property type="project" value="InterPro"/>
</dbReference>
<gene>
    <name evidence="2" type="ORF">J27TS8_17790</name>
</gene>
<evidence type="ECO:0000259" key="1">
    <source>
        <dbReference type="PROSITE" id="PS50846"/>
    </source>
</evidence>
<dbReference type="InterPro" id="IPR006121">
    <property type="entry name" value="HMA_dom"/>
</dbReference>
<dbReference type="Proteomes" id="UP000682111">
    <property type="component" value="Unassembled WGS sequence"/>
</dbReference>
<dbReference type="OrthoDB" id="2884671at2"/>
<evidence type="ECO:0000313" key="2">
    <source>
        <dbReference type="EMBL" id="GIN61786.1"/>
    </source>
</evidence>
<dbReference type="CDD" id="cd00371">
    <property type="entry name" value="HMA"/>
    <property type="match status" value="1"/>
</dbReference>
<accession>A0A919WHG7</accession>
<protein>
    <recommendedName>
        <fullName evidence="1">HMA domain-containing protein</fullName>
    </recommendedName>
</protein>